<comment type="caution">
    <text evidence="2">The sequence shown here is derived from an EMBL/GenBank/DDBJ whole genome shotgun (WGS) entry which is preliminary data.</text>
</comment>
<keyword evidence="1" id="KW-1133">Transmembrane helix</keyword>
<keyword evidence="3" id="KW-1185">Reference proteome</keyword>
<dbReference type="EMBL" id="BMQL01000057">
    <property type="protein sequence ID" value="GGR33046.1"/>
    <property type="molecule type" value="Genomic_DNA"/>
</dbReference>
<dbReference type="AlphaFoldDB" id="A0A918CNX0"/>
<sequence length="202" mass="21179">MTGSTQDPNAVLTVATAELTAVRATANLWFGSLATIAGIGGLVGLNFGAAQITALGPRGDTWAFVVKILLVLALLLYGFGVWKAALAAQGTINTTLQFDDFESMARARHDTAQKAAQFLRDSRNLVGGAVMLTVALAASTLFYPLALEKPTYYRTADATGLYCGTLARNTDTQTLFLKKGTTDADTLPLKAASVLTVVSSCP</sequence>
<evidence type="ECO:0000313" key="2">
    <source>
        <dbReference type="EMBL" id="GGR33046.1"/>
    </source>
</evidence>
<feature type="transmembrane region" description="Helical" evidence="1">
    <location>
        <begin position="61"/>
        <end position="82"/>
    </location>
</feature>
<dbReference type="RefSeq" id="WP_189093177.1">
    <property type="nucleotide sequence ID" value="NZ_BMQL01000057.1"/>
</dbReference>
<dbReference type="Proteomes" id="UP000603865">
    <property type="component" value="Unassembled WGS sequence"/>
</dbReference>
<feature type="transmembrane region" description="Helical" evidence="1">
    <location>
        <begin position="125"/>
        <end position="146"/>
    </location>
</feature>
<keyword evidence="1" id="KW-0812">Transmembrane</keyword>
<keyword evidence="1" id="KW-0472">Membrane</keyword>
<name>A0A918CNX0_9DEIO</name>
<accession>A0A918CNX0</accession>
<reference evidence="2" key="2">
    <citation type="submission" date="2020-09" db="EMBL/GenBank/DDBJ databases">
        <authorList>
            <person name="Sun Q."/>
            <person name="Ohkuma M."/>
        </authorList>
    </citation>
    <scope>NUCLEOTIDE SEQUENCE</scope>
    <source>
        <strain evidence="2">JCM 31311</strain>
    </source>
</reference>
<evidence type="ECO:0000256" key="1">
    <source>
        <dbReference type="SAM" id="Phobius"/>
    </source>
</evidence>
<protein>
    <submittedName>
        <fullName evidence="2">Uncharacterized protein</fullName>
    </submittedName>
</protein>
<gene>
    <name evidence="2" type="ORF">GCM10008957_49290</name>
</gene>
<proteinExistence type="predicted"/>
<reference evidence="2" key="1">
    <citation type="journal article" date="2014" name="Int. J. Syst. Evol. Microbiol.">
        <title>Complete genome sequence of Corynebacterium casei LMG S-19264T (=DSM 44701T), isolated from a smear-ripened cheese.</title>
        <authorList>
            <consortium name="US DOE Joint Genome Institute (JGI-PGF)"/>
            <person name="Walter F."/>
            <person name="Albersmeier A."/>
            <person name="Kalinowski J."/>
            <person name="Ruckert C."/>
        </authorList>
    </citation>
    <scope>NUCLEOTIDE SEQUENCE</scope>
    <source>
        <strain evidence="2">JCM 31311</strain>
    </source>
</reference>
<organism evidence="2 3">
    <name type="scientific">Deinococcus ruber</name>
    <dbReference type="NCBI Taxonomy" id="1848197"/>
    <lineage>
        <taxon>Bacteria</taxon>
        <taxon>Thermotogati</taxon>
        <taxon>Deinococcota</taxon>
        <taxon>Deinococci</taxon>
        <taxon>Deinococcales</taxon>
        <taxon>Deinococcaceae</taxon>
        <taxon>Deinococcus</taxon>
    </lineage>
</organism>
<feature type="transmembrane region" description="Helical" evidence="1">
    <location>
        <begin position="28"/>
        <end position="49"/>
    </location>
</feature>
<evidence type="ECO:0000313" key="3">
    <source>
        <dbReference type="Proteomes" id="UP000603865"/>
    </source>
</evidence>